<protein>
    <submittedName>
        <fullName evidence="1">HNF C domain containing protein</fullName>
    </submittedName>
</protein>
<reference evidence="1 2" key="1">
    <citation type="submission" date="2017-03" db="EMBL/GenBank/DDBJ databases">
        <title>Genome Survey of Euroglyphus maynei.</title>
        <authorList>
            <person name="Arlian L.G."/>
            <person name="Morgan M.S."/>
            <person name="Rider S.D."/>
        </authorList>
    </citation>
    <scope>NUCLEOTIDE SEQUENCE [LARGE SCALE GENOMIC DNA]</scope>
    <source>
        <strain evidence="1">Arlian Lab</strain>
        <tissue evidence="1">Whole body</tissue>
    </source>
</reference>
<proteinExistence type="predicted"/>
<evidence type="ECO:0000313" key="2">
    <source>
        <dbReference type="Proteomes" id="UP000194236"/>
    </source>
</evidence>
<dbReference type="Proteomes" id="UP000194236">
    <property type="component" value="Unassembled WGS sequence"/>
</dbReference>
<dbReference type="AlphaFoldDB" id="A0A1Y3BN52"/>
<accession>A0A1Y3BN52</accession>
<comment type="caution">
    <text evidence="1">The sequence shown here is derived from an EMBL/GenBank/DDBJ whole genome shotgun (WGS) entry which is preliminary data.</text>
</comment>
<sequence>MFFTGQLRDTHCFGREHNPFSIQSEANKGDMKLYEMQCNAYSPLSPMTPNVHATSMAANDSAAYYHHAAAHQSLYHSS</sequence>
<organism evidence="1 2">
    <name type="scientific">Euroglyphus maynei</name>
    <name type="common">Mayne's house dust mite</name>
    <dbReference type="NCBI Taxonomy" id="6958"/>
    <lineage>
        <taxon>Eukaryota</taxon>
        <taxon>Metazoa</taxon>
        <taxon>Ecdysozoa</taxon>
        <taxon>Arthropoda</taxon>
        <taxon>Chelicerata</taxon>
        <taxon>Arachnida</taxon>
        <taxon>Acari</taxon>
        <taxon>Acariformes</taxon>
        <taxon>Sarcoptiformes</taxon>
        <taxon>Astigmata</taxon>
        <taxon>Psoroptidia</taxon>
        <taxon>Analgoidea</taxon>
        <taxon>Pyroglyphidae</taxon>
        <taxon>Pyroglyphinae</taxon>
        <taxon>Euroglyphus</taxon>
    </lineage>
</organism>
<dbReference type="EMBL" id="MUJZ01014656">
    <property type="protein sequence ID" value="OTF81233.1"/>
    <property type="molecule type" value="Genomic_DNA"/>
</dbReference>
<evidence type="ECO:0000313" key="1">
    <source>
        <dbReference type="EMBL" id="OTF81233.1"/>
    </source>
</evidence>
<keyword evidence="2" id="KW-1185">Reference proteome</keyword>
<name>A0A1Y3BN52_EURMA</name>
<gene>
    <name evidence="1" type="ORF">BLA29_002714</name>
</gene>